<accession>A0A8S5S9F1</accession>
<organism evidence="1">
    <name type="scientific">Myoviridae sp. ctByu2</name>
    <dbReference type="NCBI Taxonomy" id="2827668"/>
    <lineage>
        <taxon>Viruses</taxon>
        <taxon>Duplodnaviria</taxon>
        <taxon>Heunggongvirae</taxon>
        <taxon>Uroviricota</taxon>
        <taxon>Caudoviricetes</taxon>
    </lineage>
</organism>
<sequence>MTDEKKVESPVSKPKRVVSTTKRIRNMGKNKIELVIDGKVIPLLPRQTCEVPEEYDVPKGVNLLVLI</sequence>
<reference evidence="1" key="1">
    <citation type="journal article" date="2021" name="Proc. Natl. Acad. Sci. U.S.A.">
        <title>A Catalog of Tens of Thousands of Viruses from Human Metagenomes Reveals Hidden Associations with Chronic Diseases.</title>
        <authorList>
            <person name="Tisza M.J."/>
            <person name="Buck C.B."/>
        </authorList>
    </citation>
    <scope>NUCLEOTIDE SEQUENCE</scope>
    <source>
        <strain evidence="1">CtByu2</strain>
    </source>
</reference>
<dbReference type="EMBL" id="BK032557">
    <property type="protein sequence ID" value="DAF47676.1"/>
    <property type="molecule type" value="Genomic_DNA"/>
</dbReference>
<name>A0A8S5S9F1_9CAUD</name>
<protein>
    <submittedName>
        <fullName evidence="1">Uncharacterized protein</fullName>
    </submittedName>
</protein>
<evidence type="ECO:0000313" key="1">
    <source>
        <dbReference type="EMBL" id="DAF47676.1"/>
    </source>
</evidence>
<proteinExistence type="predicted"/>